<proteinExistence type="predicted"/>
<dbReference type="Proteomes" id="UP000276133">
    <property type="component" value="Unassembled WGS sequence"/>
</dbReference>
<organism evidence="2 3">
    <name type="scientific">Brachionus plicatilis</name>
    <name type="common">Marine rotifer</name>
    <name type="synonym">Brachionus muelleri</name>
    <dbReference type="NCBI Taxonomy" id="10195"/>
    <lineage>
        <taxon>Eukaryota</taxon>
        <taxon>Metazoa</taxon>
        <taxon>Spiralia</taxon>
        <taxon>Gnathifera</taxon>
        <taxon>Rotifera</taxon>
        <taxon>Eurotatoria</taxon>
        <taxon>Monogononta</taxon>
        <taxon>Pseudotrocha</taxon>
        <taxon>Ploima</taxon>
        <taxon>Brachionidae</taxon>
        <taxon>Brachionus</taxon>
    </lineage>
</organism>
<dbReference type="EMBL" id="REGN01000537">
    <property type="protein sequence ID" value="RNA41164.1"/>
    <property type="molecule type" value="Genomic_DNA"/>
</dbReference>
<reference evidence="2 3" key="1">
    <citation type="journal article" date="2018" name="Sci. Rep.">
        <title>Genomic signatures of local adaptation to the degree of environmental predictability in rotifers.</title>
        <authorList>
            <person name="Franch-Gras L."/>
            <person name="Hahn C."/>
            <person name="Garcia-Roger E.M."/>
            <person name="Carmona M.J."/>
            <person name="Serra M."/>
            <person name="Gomez A."/>
        </authorList>
    </citation>
    <scope>NUCLEOTIDE SEQUENCE [LARGE SCALE GENOMIC DNA]</scope>
    <source>
        <strain evidence="2">HYR1</strain>
    </source>
</reference>
<name>A0A3M7SZG1_BRAPC</name>
<comment type="caution">
    <text evidence="2">The sequence shown here is derived from an EMBL/GenBank/DDBJ whole genome shotgun (WGS) entry which is preliminary data.</text>
</comment>
<evidence type="ECO:0000313" key="2">
    <source>
        <dbReference type="EMBL" id="RNA41164.1"/>
    </source>
</evidence>
<keyword evidence="3" id="KW-1185">Reference proteome</keyword>
<evidence type="ECO:0000256" key="1">
    <source>
        <dbReference type="SAM" id="Phobius"/>
    </source>
</evidence>
<gene>
    <name evidence="2" type="ORF">BpHYR1_002766</name>
</gene>
<keyword evidence="1" id="KW-0812">Transmembrane</keyword>
<keyword evidence="1" id="KW-0472">Membrane</keyword>
<keyword evidence="1" id="KW-1133">Transmembrane helix</keyword>
<protein>
    <submittedName>
        <fullName evidence="2">Uncharacterized protein</fullName>
    </submittedName>
</protein>
<dbReference type="AlphaFoldDB" id="A0A3M7SZG1"/>
<evidence type="ECO:0000313" key="3">
    <source>
        <dbReference type="Proteomes" id="UP000276133"/>
    </source>
</evidence>
<feature type="transmembrane region" description="Helical" evidence="1">
    <location>
        <begin position="243"/>
        <end position="266"/>
    </location>
</feature>
<sequence length="291" mass="31278">MWPGRHEFRRGHKRRPNRWSIALLLDVGLFAAVLSKSGRVLRALIRLAAEVVSLVGLQTVGARVRHRLVLIAGKLVGIGEIVVGVGRKNGRGGQVAVLVGSVGGSDARGRCGAGARRSGLVGCGQNSVGVLGVLDVVGGGRLALSPEAARPPSERALFEHELAVGVNGPVVSLAGLAHGLGQLDEALVQAEVVAHRVLPALVLALEKREVCLQILVDFVEGHFFAGRILDGHDYERYVGERRLLVLLLAALHIRVGRLLVAVLFFVRNHGRRLGRRRRPARYARRPGNGRR</sequence>
<accession>A0A3M7SZG1</accession>